<dbReference type="Pfam" id="PF08281">
    <property type="entry name" value="Sigma70_r4_2"/>
    <property type="match status" value="1"/>
</dbReference>
<protein>
    <submittedName>
        <fullName evidence="6">RNA polymerase sigma factor</fullName>
    </submittedName>
</protein>
<dbReference type="SUPFAM" id="SSF88659">
    <property type="entry name" value="Sigma3 and sigma4 domains of RNA polymerase sigma factors"/>
    <property type="match status" value="1"/>
</dbReference>
<sequence>MAREILPHEAALRAWLLRRVSCRSDAEDIIQECYCTLSERGDFGSIQSPRAYLFTVARNLLLQEIRRNRIVQIDSVAELDRFDVVCEEPSPERVAAGRNELALVRQLIADLPARARKIVELRKIEGLSQKEIAVRLGVSVNVVENEASRGLKVILDRLTGGALASKARKQNDDSARNPRAN</sequence>
<evidence type="ECO:0000256" key="2">
    <source>
        <dbReference type="ARBA" id="ARBA00023015"/>
    </source>
</evidence>
<dbReference type="GO" id="GO:0003677">
    <property type="term" value="F:DNA binding"/>
    <property type="evidence" value="ECO:0007669"/>
    <property type="project" value="InterPro"/>
</dbReference>
<proteinExistence type="inferred from homology"/>
<evidence type="ECO:0000313" key="7">
    <source>
        <dbReference type="Proteomes" id="UP000566813"/>
    </source>
</evidence>
<dbReference type="InterPro" id="IPR013325">
    <property type="entry name" value="RNA_pol_sigma_r2"/>
</dbReference>
<evidence type="ECO:0000256" key="4">
    <source>
        <dbReference type="ARBA" id="ARBA00023163"/>
    </source>
</evidence>
<dbReference type="RefSeq" id="WP_185665051.1">
    <property type="nucleotide sequence ID" value="NZ_JACLAW010000011.1"/>
</dbReference>
<dbReference type="SUPFAM" id="SSF88946">
    <property type="entry name" value="Sigma2 domain of RNA polymerase sigma factors"/>
    <property type="match status" value="1"/>
</dbReference>
<dbReference type="Proteomes" id="UP000566813">
    <property type="component" value="Unassembled WGS sequence"/>
</dbReference>
<dbReference type="PANTHER" id="PTHR43133">
    <property type="entry name" value="RNA POLYMERASE ECF-TYPE SIGMA FACTO"/>
    <property type="match status" value="1"/>
</dbReference>
<evidence type="ECO:0000313" key="6">
    <source>
        <dbReference type="EMBL" id="MBC2666657.1"/>
    </source>
</evidence>
<evidence type="ECO:0000259" key="5">
    <source>
        <dbReference type="PROSITE" id="PS50943"/>
    </source>
</evidence>
<dbReference type="InterPro" id="IPR013324">
    <property type="entry name" value="RNA_pol_sigma_r3/r4-like"/>
</dbReference>
<dbReference type="InterPro" id="IPR001387">
    <property type="entry name" value="Cro/C1-type_HTH"/>
</dbReference>
<keyword evidence="2" id="KW-0805">Transcription regulation</keyword>
<evidence type="ECO:0000256" key="3">
    <source>
        <dbReference type="ARBA" id="ARBA00023082"/>
    </source>
</evidence>
<dbReference type="NCBIfam" id="TIGR02937">
    <property type="entry name" value="sigma70-ECF"/>
    <property type="match status" value="1"/>
</dbReference>
<dbReference type="InterPro" id="IPR014284">
    <property type="entry name" value="RNA_pol_sigma-70_dom"/>
</dbReference>
<keyword evidence="3" id="KW-0731">Sigma factor</keyword>
<dbReference type="InterPro" id="IPR007627">
    <property type="entry name" value="RNA_pol_sigma70_r2"/>
</dbReference>
<dbReference type="PANTHER" id="PTHR43133:SF63">
    <property type="entry name" value="RNA POLYMERASE SIGMA FACTOR FECI-RELATED"/>
    <property type="match status" value="1"/>
</dbReference>
<dbReference type="InterPro" id="IPR039425">
    <property type="entry name" value="RNA_pol_sigma-70-like"/>
</dbReference>
<dbReference type="InterPro" id="IPR013249">
    <property type="entry name" value="RNA_pol_sigma70_r4_t2"/>
</dbReference>
<keyword evidence="4" id="KW-0804">Transcription</keyword>
<keyword evidence="7" id="KW-1185">Reference proteome</keyword>
<evidence type="ECO:0000256" key="1">
    <source>
        <dbReference type="ARBA" id="ARBA00010641"/>
    </source>
</evidence>
<dbReference type="Pfam" id="PF04542">
    <property type="entry name" value="Sigma70_r2"/>
    <property type="match status" value="1"/>
</dbReference>
<dbReference type="GO" id="GO:0016987">
    <property type="term" value="F:sigma factor activity"/>
    <property type="evidence" value="ECO:0007669"/>
    <property type="project" value="UniProtKB-KW"/>
</dbReference>
<gene>
    <name evidence="6" type="ORF">H7F51_14130</name>
</gene>
<dbReference type="AlphaFoldDB" id="A0A7X1KMI3"/>
<dbReference type="CDD" id="cd06171">
    <property type="entry name" value="Sigma70_r4"/>
    <property type="match status" value="1"/>
</dbReference>
<comment type="caution">
    <text evidence="6">The sequence shown here is derived from an EMBL/GenBank/DDBJ whole genome shotgun (WGS) entry which is preliminary data.</text>
</comment>
<dbReference type="InterPro" id="IPR036388">
    <property type="entry name" value="WH-like_DNA-bd_sf"/>
</dbReference>
<organism evidence="6 7">
    <name type="scientific">Novosphingobium flavum</name>
    <dbReference type="NCBI Taxonomy" id="1778672"/>
    <lineage>
        <taxon>Bacteria</taxon>
        <taxon>Pseudomonadati</taxon>
        <taxon>Pseudomonadota</taxon>
        <taxon>Alphaproteobacteria</taxon>
        <taxon>Sphingomonadales</taxon>
        <taxon>Sphingomonadaceae</taxon>
        <taxon>Novosphingobium</taxon>
    </lineage>
</organism>
<dbReference type="PROSITE" id="PS50943">
    <property type="entry name" value="HTH_CROC1"/>
    <property type="match status" value="1"/>
</dbReference>
<dbReference type="Gene3D" id="1.10.10.10">
    <property type="entry name" value="Winged helix-like DNA-binding domain superfamily/Winged helix DNA-binding domain"/>
    <property type="match status" value="1"/>
</dbReference>
<dbReference type="Gene3D" id="1.10.1740.10">
    <property type="match status" value="1"/>
</dbReference>
<accession>A0A7X1KMI3</accession>
<reference evidence="6 7" key="1">
    <citation type="submission" date="2020-08" db="EMBL/GenBank/DDBJ databases">
        <title>The genome sequence of type strain Novosphingobium flavum NBRC 111647.</title>
        <authorList>
            <person name="Liu Y."/>
        </authorList>
    </citation>
    <scope>NUCLEOTIDE SEQUENCE [LARGE SCALE GENOMIC DNA]</scope>
    <source>
        <strain evidence="6 7">NBRC 111647</strain>
    </source>
</reference>
<comment type="similarity">
    <text evidence="1">Belongs to the sigma-70 factor family. ECF subfamily.</text>
</comment>
<feature type="domain" description="HTH cro/C1-type" evidence="5">
    <location>
        <begin position="118"/>
        <end position="143"/>
    </location>
</feature>
<dbReference type="EMBL" id="JACLAW010000011">
    <property type="protein sequence ID" value="MBC2666657.1"/>
    <property type="molecule type" value="Genomic_DNA"/>
</dbReference>
<name>A0A7X1KMI3_9SPHN</name>
<dbReference type="GO" id="GO:0006352">
    <property type="term" value="P:DNA-templated transcription initiation"/>
    <property type="evidence" value="ECO:0007669"/>
    <property type="project" value="InterPro"/>
</dbReference>